<sequence>MLAVRLKDRCELVSSVELDPRRDYPLASNRPELLRTPTGKRLDDITMAAVLAGEITAEDLRITPETLRLQARIADSVGRPQLGQNFRRAAELTALPDEKVLSIYNALRPRASTKQQLIDIADELERVYAATLCARHVREAADVYERRGVLAKGETE</sequence>
<dbReference type="NCBIfam" id="NF011972">
    <property type="entry name" value="PRK15443.1-3"/>
    <property type="match status" value="1"/>
</dbReference>
<dbReference type="AlphaFoldDB" id="A0A5M3XMC2"/>
<keyword evidence="2" id="KW-1185">Reference proteome</keyword>
<dbReference type="Gene3D" id="1.10.1510.20">
    <property type="entry name" value="Propanediol/glycerol dehydratase, small subunit"/>
    <property type="match status" value="1"/>
</dbReference>
<dbReference type="PIRSF" id="PIRSF018505">
    <property type="entry name" value="Prpndl_dhdrts_sm"/>
    <property type="match status" value="1"/>
</dbReference>
<dbReference type="InterPro" id="IPR036091">
    <property type="entry name" value="Prodiol/glycerol_DeHase__sf_su"/>
</dbReference>
<dbReference type="InterPro" id="IPR003207">
    <property type="entry name" value="Ppandiol/glycerol_DeHydtase_su"/>
</dbReference>
<accession>A0A5M3XMC2</accession>
<dbReference type="EMBL" id="BLAF01000031">
    <property type="protein sequence ID" value="GES22515.1"/>
    <property type="molecule type" value="Genomic_DNA"/>
</dbReference>
<organism evidence="1 2">
    <name type="scientific">Acrocarpospora pleiomorpha</name>
    <dbReference type="NCBI Taxonomy" id="90975"/>
    <lineage>
        <taxon>Bacteria</taxon>
        <taxon>Bacillati</taxon>
        <taxon>Actinomycetota</taxon>
        <taxon>Actinomycetes</taxon>
        <taxon>Streptosporangiales</taxon>
        <taxon>Streptosporangiaceae</taxon>
        <taxon>Acrocarpospora</taxon>
    </lineage>
</organism>
<name>A0A5M3XMC2_9ACTN</name>
<reference evidence="1 2" key="1">
    <citation type="submission" date="2019-10" db="EMBL/GenBank/DDBJ databases">
        <title>Whole genome shotgun sequence of Acrocarpospora pleiomorpha NBRC 16267.</title>
        <authorList>
            <person name="Ichikawa N."/>
            <person name="Kimura A."/>
            <person name="Kitahashi Y."/>
            <person name="Komaki H."/>
            <person name="Oguchi A."/>
        </authorList>
    </citation>
    <scope>NUCLEOTIDE SEQUENCE [LARGE SCALE GENOMIC DNA]</scope>
    <source>
        <strain evidence="1 2">NBRC 16267</strain>
    </source>
</reference>
<evidence type="ECO:0000313" key="1">
    <source>
        <dbReference type="EMBL" id="GES22515.1"/>
    </source>
</evidence>
<evidence type="ECO:0000313" key="2">
    <source>
        <dbReference type="Proteomes" id="UP000377595"/>
    </source>
</evidence>
<comment type="caution">
    <text evidence="1">The sequence shown here is derived from an EMBL/GenBank/DDBJ whole genome shotgun (WGS) entry which is preliminary data.</text>
</comment>
<dbReference type="SUPFAM" id="SSF47148">
    <property type="entry name" value="Diol dehydratase, gamma subunit"/>
    <property type="match status" value="1"/>
</dbReference>
<gene>
    <name evidence="1" type="ORF">Aple_054130</name>
</gene>
<proteinExistence type="predicted"/>
<dbReference type="Pfam" id="PF02287">
    <property type="entry name" value="Dehydratase_SU"/>
    <property type="match status" value="1"/>
</dbReference>
<protein>
    <submittedName>
        <fullName evidence="1">Glycerol dehydrogenase</fullName>
    </submittedName>
</protein>
<dbReference type="Proteomes" id="UP000377595">
    <property type="component" value="Unassembled WGS sequence"/>
</dbReference>